<sequence length="79" mass="8871">MSSACHIDKNKCLWRKTGVYCSTFGSEKSRGASMNFPDGRVIRFHTSNMEEAHNLADMLGNVVIGIGMEKKNAENQAWY</sequence>
<name>A0A9X5N7G3_BACTU</name>
<evidence type="ECO:0000313" key="2">
    <source>
        <dbReference type="Proteomes" id="UP000175994"/>
    </source>
</evidence>
<protein>
    <submittedName>
        <fullName evidence="1">Uncharacterized protein</fullName>
    </submittedName>
</protein>
<reference evidence="1 2" key="1">
    <citation type="submission" date="2016-04" db="EMBL/GenBank/DDBJ databases">
        <title>Bacillus thuringiensis and Bacillus weihenstephanensis as novel biocontrol agents of wilt causing Verticillium species.</title>
        <authorList>
            <person name="Hollensteiner J."/>
            <person name="Wemheuer F."/>
            <person name="Harting R."/>
            <person name="Kolarzyk A."/>
            <person name="Diaz-Valerio S."/>
            <person name="Poehlein A."/>
            <person name="Brzuszkiewicz E."/>
            <person name="Nesemann K."/>
            <person name="Braus-Stromeyer S."/>
            <person name="Braus G."/>
            <person name="Daniel R."/>
            <person name="Liesegang H."/>
        </authorList>
    </citation>
    <scope>NUCLEOTIDE SEQUENCE [LARGE SCALE GENOMIC DNA]</scope>
    <source>
        <strain evidence="1 2">GOE4</strain>
    </source>
</reference>
<dbReference type="EMBL" id="LXLI01000019">
    <property type="protein sequence ID" value="OFC93138.1"/>
    <property type="molecule type" value="Genomic_DNA"/>
</dbReference>
<evidence type="ECO:0000313" key="1">
    <source>
        <dbReference type="EMBL" id="OFC93138.1"/>
    </source>
</evidence>
<dbReference type="RefSeq" id="WP_070183771.1">
    <property type="nucleotide sequence ID" value="NZ_LXLI01000019.1"/>
</dbReference>
<accession>A0A9X5N7G3</accession>
<organism evidence="1 2">
    <name type="scientific">Bacillus thuringiensis</name>
    <dbReference type="NCBI Taxonomy" id="1428"/>
    <lineage>
        <taxon>Bacteria</taxon>
        <taxon>Bacillati</taxon>
        <taxon>Bacillota</taxon>
        <taxon>Bacilli</taxon>
        <taxon>Bacillales</taxon>
        <taxon>Bacillaceae</taxon>
        <taxon>Bacillus</taxon>
        <taxon>Bacillus cereus group</taxon>
    </lineage>
</organism>
<proteinExistence type="predicted"/>
<comment type="caution">
    <text evidence="1">The sequence shown here is derived from an EMBL/GenBank/DDBJ whole genome shotgun (WGS) entry which is preliminary data.</text>
</comment>
<dbReference type="Proteomes" id="UP000175994">
    <property type="component" value="Unassembled WGS sequence"/>
</dbReference>
<dbReference type="AlphaFoldDB" id="A0A9X5N7G3"/>
<gene>
    <name evidence="1" type="ORF">BTGOE4_21330</name>
</gene>